<feature type="region of interest" description="Disordered" evidence="10">
    <location>
        <begin position="211"/>
        <end position="250"/>
    </location>
</feature>
<keyword evidence="9" id="KW-0456">Lyase</keyword>
<comment type="similarity">
    <text evidence="4">Belongs to the polysaccharide lyase 3 family.</text>
</comment>
<feature type="compositionally biased region" description="Pro residues" evidence="10">
    <location>
        <begin position="214"/>
        <end position="225"/>
    </location>
</feature>
<evidence type="ECO:0000256" key="7">
    <source>
        <dbReference type="ARBA" id="ARBA00022729"/>
    </source>
</evidence>
<dbReference type="InterPro" id="IPR012334">
    <property type="entry name" value="Pectin_lyas_fold"/>
</dbReference>
<dbReference type="Gene3D" id="2.160.20.10">
    <property type="entry name" value="Single-stranded right-handed beta-helix, Pectin lyase-like"/>
    <property type="match status" value="1"/>
</dbReference>
<sequence>MGEKGTRRRRVLLGAAVAGVVAAVGAAGTIAFAEASFSTDFAGGSASGWSKSGGSWAVASDSGNNVYRQSKVDSEAARVFAGDKDLTAYAVQARVKPTNFSRPEGFVGIGARAQSATSLYRLVLTGAGKVELQTLKSGALQVLSSATVPVTPGAWYTLKIEVSGATVRGSVDGKALLSGSSTLLPSGQIGLTTGHATADFDDIAVSEIGALPAPSAPSSPVPTTPAPTSAAPAKPATGAWPKSKGEKKVSATIDVPASGLDGGMKRYYGIGDGGQGESQDPMFKLADGAVLENVIIGAPAGDGVHCSGSCTLKNVWWEDVGEDAATFKGGSSAEYLVDGGGARSASDKVFQHNGGGTLTVRNFQAEDFGKLYRSCGNCDTQQKRAVVLQDITVTAPGKALAGINTNFGDTARFSGITIVGDSANKVVICEKYQGVTSGEPTKIGSGADDTHCVYSTADITYR</sequence>
<evidence type="ECO:0000256" key="5">
    <source>
        <dbReference type="ARBA" id="ARBA00012272"/>
    </source>
</evidence>
<dbReference type="PROSITE" id="PS51318">
    <property type="entry name" value="TAT"/>
    <property type="match status" value="1"/>
</dbReference>
<dbReference type="InterPro" id="IPR013320">
    <property type="entry name" value="ConA-like_dom_sf"/>
</dbReference>
<comment type="caution">
    <text evidence="11">The sequence shown here is derived from an EMBL/GenBank/DDBJ whole genome shotgun (WGS) entry which is preliminary data.</text>
</comment>
<evidence type="ECO:0000256" key="6">
    <source>
        <dbReference type="ARBA" id="ARBA00022525"/>
    </source>
</evidence>
<evidence type="ECO:0000256" key="9">
    <source>
        <dbReference type="ARBA" id="ARBA00023239"/>
    </source>
</evidence>
<feature type="compositionally biased region" description="Low complexity" evidence="10">
    <location>
        <begin position="226"/>
        <end position="239"/>
    </location>
</feature>
<dbReference type="InterPro" id="IPR011050">
    <property type="entry name" value="Pectin_lyase_fold/virulence"/>
</dbReference>
<dbReference type="PANTHER" id="PTHR33407">
    <property type="entry name" value="PECTATE LYASE F-RELATED"/>
    <property type="match status" value="1"/>
</dbReference>
<comment type="subcellular location">
    <subcellularLocation>
        <location evidence="3">Secreted</location>
    </subcellularLocation>
</comment>
<keyword evidence="8" id="KW-0106">Calcium</keyword>
<gene>
    <name evidence="11" type="ORF">Pa4123_73750</name>
</gene>
<comment type="catalytic activity">
    <reaction evidence="1">
        <text>Eliminative cleavage of (1-&gt;4)-alpha-D-galacturonan to give oligosaccharides with 4-deoxy-alpha-D-galact-4-enuronosyl groups at their non-reducing ends.</text>
        <dbReference type="EC" id="4.2.2.2"/>
    </reaction>
</comment>
<accession>A0ABQ5R890</accession>
<dbReference type="EMBL" id="BSDI01000054">
    <property type="protein sequence ID" value="GLI02097.1"/>
    <property type="molecule type" value="Genomic_DNA"/>
</dbReference>
<proteinExistence type="inferred from homology"/>
<evidence type="ECO:0000256" key="8">
    <source>
        <dbReference type="ARBA" id="ARBA00022837"/>
    </source>
</evidence>
<dbReference type="InterPro" id="IPR006311">
    <property type="entry name" value="TAT_signal"/>
</dbReference>
<dbReference type="SUPFAM" id="SSF51126">
    <property type="entry name" value="Pectin lyase-like"/>
    <property type="match status" value="1"/>
</dbReference>
<keyword evidence="7" id="KW-0732">Signal</keyword>
<keyword evidence="12" id="KW-1185">Reference proteome</keyword>
<comment type="cofactor">
    <cofactor evidence="2">
        <name>Ca(2+)</name>
        <dbReference type="ChEBI" id="CHEBI:29108"/>
    </cofactor>
</comment>
<name>A0ABQ5R890_9ACTN</name>
<reference evidence="11" key="1">
    <citation type="submission" date="2022-12" db="EMBL/GenBank/DDBJ databases">
        <title>New Phytohabitans aurantiacus sp. RD004123 nov., an actinomycete isolated from soil.</title>
        <authorList>
            <person name="Triningsih D.W."/>
            <person name="Harunari E."/>
            <person name="Igarashi Y."/>
        </authorList>
    </citation>
    <scope>NUCLEOTIDE SEQUENCE</scope>
    <source>
        <strain evidence="11">RD004123</strain>
    </source>
</reference>
<dbReference type="EC" id="4.2.2.2" evidence="5"/>
<evidence type="ECO:0000256" key="10">
    <source>
        <dbReference type="SAM" id="MobiDB-lite"/>
    </source>
</evidence>
<evidence type="ECO:0000313" key="12">
    <source>
        <dbReference type="Proteomes" id="UP001144280"/>
    </source>
</evidence>
<organism evidence="11 12">
    <name type="scientific">Phytohabitans aurantiacus</name>
    <dbReference type="NCBI Taxonomy" id="3016789"/>
    <lineage>
        <taxon>Bacteria</taxon>
        <taxon>Bacillati</taxon>
        <taxon>Actinomycetota</taxon>
        <taxon>Actinomycetes</taxon>
        <taxon>Micromonosporales</taxon>
        <taxon>Micromonosporaceae</taxon>
    </lineage>
</organism>
<dbReference type="Pfam" id="PF03211">
    <property type="entry name" value="Pectate_lyase"/>
    <property type="match status" value="1"/>
</dbReference>
<protein>
    <recommendedName>
        <fullName evidence="5">pectate lyase</fullName>
        <ecNumber evidence="5">4.2.2.2</ecNumber>
    </recommendedName>
</protein>
<dbReference type="Gene3D" id="2.60.120.560">
    <property type="entry name" value="Exo-inulinase, domain 1"/>
    <property type="match status" value="1"/>
</dbReference>
<dbReference type="Proteomes" id="UP001144280">
    <property type="component" value="Unassembled WGS sequence"/>
</dbReference>
<dbReference type="PANTHER" id="PTHR33407:SF9">
    <property type="entry name" value="PECTATE LYASE F-RELATED"/>
    <property type="match status" value="1"/>
</dbReference>
<dbReference type="SUPFAM" id="SSF49899">
    <property type="entry name" value="Concanavalin A-like lectins/glucanases"/>
    <property type="match status" value="1"/>
</dbReference>
<evidence type="ECO:0000256" key="2">
    <source>
        <dbReference type="ARBA" id="ARBA00001913"/>
    </source>
</evidence>
<keyword evidence="6" id="KW-0964">Secreted</keyword>
<evidence type="ECO:0000256" key="4">
    <source>
        <dbReference type="ARBA" id="ARBA00006463"/>
    </source>
</evidence>
<dbReference type="InterPro" id="IPR004898">
    <property type="entry name" value="Pectate_lyase_PlyH/PlyE-like"/>
</dbReference>
<evidence type="ECO:0000256" key="3">
    <source>
        <dbReference type="ARBA" id="ARBA00004613"/>
    </source>
</evidence>
<evidence type="ECO:0000256" key="1">
    <source>
        <dbReference type="ARBA" id="ARBA00000695"/>
    </source>
</evidence>
<evidence type="ECO:0000313" key="11">
    <source>
        <dbReference type="EMBL" id="GLI02097.1"/>
    </source>
</evidence>
<dbReference type="RefSeq" id="WP_281903573.1">
    <property type="nucleotide sequence ID" value="NZ_BSDI01000054.1"/>
</dbReference>